<evidence type="ECO:0000256" key="1">
    <source>
        <dbReference type="ARBA" id="ARBA00022679"/>
    </source>
</evidence>
<keyword evidence="5 6" id="KW-0520">NAD</keyword>
<feature type="binding site" description="in other chain" evidence="6">
    <location>
        <position position="35"/>
    </location>
    <ligand>
        <name>NAD(+)</name>
        <dbReference type="ChEBI" id="CHEBI:57540"/>
        <note>ligand shared between two adjacent protomers</note>
    </ligand>
</feature>
<comment type="catalytic activity">
    <reaction evidence="6">
        <text>hydrogen sulfide + glycine + NAD(+) = ADP-5-ethyl-4-methylthiazole-2-carboxylate + nicotinamide + 3 H2O + H(+)</text>
        <dbReference type="Rhea" id="RHEA:55704"/>
        <dbReference type="ChEBI" id="CHEBI:15377"/>
        <dbReference type="ChEBI" id="CHEBI:15378"/>
        <dbReference type="ChEBI" id="CHEBI:17154"/>
        <dbReference type="ChEBI" id="CHEBI:29919"/>
        <dbReference type="ChEBI" id="CHEBI:57305"/>
        <dbReference type="ChEBI" id="CHEBI:57540"/>
        <dbReference type="ChEBI" id="CHEBI:139151"/>
        <dbReference type="EC" id="2.4.2.59"/>
    </reaction>
</comment>
<dbReference type="InterPro" id="IPR022828">
    <property type="entry name" value="Thi4_prok"/>
</dbReference>
<gene>
    <name evidence="6" type="primary">thi4</name>
    <name evidence="7" type="ORF">ENP86_05165</name>
</gene>
<comment type="cofactor">
    <cofactor evidence="6">
        <name>Fe(2+)</name>
        <dbReference type="ChEBI" id="CHEBI:29033"/>
    </cofactor>
</comment>
<dbReference type="NCBIfam" id="TIGR00292">
    <property type="entry name" value="sulfide-dependent adenosine diphosphate thiazole synthase"/>
    <property type="match status" value="1"/>
</dbReference>
<dbReference type="GO" id="GO:0005506">
    <property type="term" value="F:iron ion binding"/>
    <property type="evidence" value="ECO:0007669"/>
    <property type="project" value="UniProtKB-UniRule"/>
</dbReference>
<reference evidence="7" key="1">
    <citation type="journal article" date="2020" name="mSystems">
        <title>Genome- and Community-Level Interaction Insights into Carbon Utilization and Element Cycling Functions of Hydrothermarchaeota in Hydrothermal Sediment.</title>
        <authorList>
            <person name="Zhou Z."/>
            <person name="Liu Y."/>
            <person name="Xu W."/>
            <person name="Pan J."/>
            <person name="Luo Z.H."/>
            <person name="Li M."/>
        </authorList>
    </citation>
    <scope>NUCLEOTIDE SEQUENCE [LARGE SCALE GENOMIC DNA]</scope>
    <source>
        <strain evidence="7">SpSt-258</strain>
    </source>
</reference>
<keyword evidence="1 6" id="KW-0808">Transferase</keyword>
<feature type="binding site" evidence="6">
    <location>
        <position position="233"/>
    </location>
    <ligand>
        <name>glycine</name>
        <dbReference type="ChEBI" id="CHEBI:57305"/>
    </ligand>
</feature>
<keyword evidence="4 6" id="KW-0408">Iron</keyword>
<dbReference type="PANTHER" id="PTHR43422">
    <property type="entry name" value="THIAMINE THIAZOLE SYNTHASE"/>
    <property type="match status" value="1"/>
</dbReference>
<dbReference type="Gene3D" id="3.50.50.60">
    <property type="entry name" value="FAD/NAD(P)-binding domain"/>
    <property type="match status" value="1"/>
</dbReference>
<feature type="binding site" description="in other chain" evidence="6">
    <location>
        <position position="223"/>
    </location>
    <ligand>
        <name>NAD(+)</name>
        <dbReference type="ChEBI" id="CHEBI:57540"/>
        <note>ligand shared between two adjacent protomers</note>
    </ligand>
</feature>
<keyword evidence="2 6" id="KW-0479">Metal-binding</keyword>
<evidence type="ECO:0000256" key="3">
    <source>
        <dbReference type="ARBA" id="ARBA00022977"/>
    </source>
</evidence>
<dbReference type="GO" id="GO:0052837">
    <property type="term" value="P:thiazole biosynthetic process"/>
    <property type="evidence" value="ECO:0007669"/>
    <property type="project" value="UniProtKB-UniRule"/>
</dbReference>
<dbReference type="AlphaFoldDB" id="A0A7V0Z5I5"/>
<keyword evidence="3 6" id="KW-0784">Thiamine biosynthesis</keyword>
<feature type="binding site" evidence="6">
    <location>
        <position position="154"/>
    </location>
    <ligand>
        <name>Fe cation</name>
        <dbReference type="ChEBI" id="CHEBI:24875"/>
        <note>ligand shared between two adjacent protomers</note>
    </ligand>
</feature>
<dbReference type="PANTHER" id="PTHR43422:SF3">
    <property type="entry name" value="THIAMINE THIAZOLE SYNTHASE"/>
    <property type="match status" value="1"/>
</dbReference>
<comment type="caution">
    <text evidence="6">Lacks conserved residue(s) required for the propagation of feature annotation.</text>
</comment>
<dbReference type="HAMAP" id="MF_00304">
    <property type="entry name" value="Thi4"/>
    <property type="match status" value="1"/>
</dbReference>
<dbReference type="GO" id="GO:0016763">
    <property type="term" value="F:pentosyltransferase activity"/>
    <property type="evidence" value="ECO:0007669"/>
    <property type="project" value="UniProtKB-UniRule"/>
</dbReference>
<dbReference type="InterPro" id="IPR002922">
    <property type="entry name" value="Thi4_fam"/>
</dbReference>
<comment type="pathway">
    <text evidence="6">Cofactor biosynthesis; thiamine diphosphate biosynthesis.</text>
</comment>
<accession>A0A7V0Z5I5</accession>
<dbReference type="InterPro" id="IPR036188">
    <property type="entry name" value="FAD/NAD-bd_sf"/>
</dbReference>
<organism evidence="7">
    <name type="scientific">candidate division WOR-3 bacterium</name>
    <dbReference type="NCBI Taxonomy" id="2052148"/>
    <lineage>
        <taxon>Bacteria</taxon>
        <taxon>Bacteria division WOR-3</taxon>
    </lineage>
</organism>
<sequence length="257" mass="28089">MLNETIISKAIIETYLKDLLEYIESDVIIGGGGPSGLCAGYYLVKKGIKTILFESALKLGGGMPGGGMMFNKIVVQKQALEILEEFGIRYKEYESGYYVADSLEATACLTDKAIKQGLKIFNLLKIDDVMIREDRVCGVVVNWTSVDLANLHIDPLTFKSKAVIDATGHPCEIVHIVEKKNDGRLLTTSGKIEGEKSMWAEVAENMTIKNTREVYPGLYVCGMAANAVFGGPRMGPIFGGMLLSGKKVAEILIKRLK</sequence>
<dbReference type="EC" id="2.4.2.59" evidence="6"/>
<comment type="subunit">
    <text evidence="6">Homooctamer; tetramer of dimers.</text>
</comment>
<dbReference type="EMBL" id="DSKY01000014">
    <property type="protein sequence ID" value="HDY58924.1"/>
    <property type="molecule type" value="Genomic_DNA"/>
</dbReference>
<dbReference type="SUPFAM" id="SSF51905">
    <property type="entry name" value="FAD/NAD(P)-binding domain"/>
    <property type="match status" value="1"/>
</dbReference>
<name>A0A7V0Z5I5_UNCW3</name>
<dbReference type="GO" id="GO:0009228">
    <property type="term" value="P:thiamine biosynthetic process"/>
    <property type="evidence" value="ECO:0007669"/>
    <property type="project" value="UniProtKB-KW"/>
</dbReference>
<comment type="caution">
    <text evidence="7">The sequence shown here is derived from an EMBL/GenBank/DDBJ whole genome shotgun (WGS) entry which is preliminary data.</text>
</comment>
<dbReference type="UniPathway" id="UPA00060"/>
<feature type="binding site" description="in other chain" evidence="6">
    <location>
        <position position="62"/>
    </location>
    <ligand>
        <name>NAD(+)</name>
        <dbReference type="ChEBI" id="CHEBI:57540"/>
        <note>ligand shared between two adjacent protomers</note>
    </ligand>
</feature>
<evidence type="ECO:0000256" key="4">
    <source>
        <dbReference type="ARBA" id="ARBA00023004"/>
    </source>
</evidence>
<feature type="binding site" evidence="6">
    <location>
        <begin position="152"/>
        <end position="154"/>
    </location>
    <ligand>
        <name>NAD(+)</name>
        <dbReference type="ChEBI" id="CHEBI:57540"/>
        <note>ligand shared between two adjacent protomers</note>
    </ligand>
</feature>
<comment type="function">
    <text evidence="6">Involved in the biosynthesis of the thiazole moiety of thiamine. Catalyzes the conversion of NAD and glycine to adenosine diphosphate 5-(2-hydroxyethyl)-4-methylthiazole-2-carboxylate (ADT), an adenylated thiazole intermediate, using free sulfide as a source of sulfur.</text>
</comment>
<evidence type="ECO:0000256" key="2">
    <source>
        <dbReference type="ARBA" id="ARBA00022723"/>
    </source>
</evidence>
<protein>
    <recommendedName>
        <fullName evidence="6">Thiamine thiazole synthase</fullName>
        <ecNumber evidence="6">2.4.2.59</ecNumber>
    </recommendedName>
</protein>
<dbReference type="Pfam" id="PF01946">
    <property type="entry name" value="Thi4"/>
    <property type="match status" value="1"/>
</dbReference>
<comment type="similarity">
    <text evidence="6">Belongs to the THI4 family.</text>
</comment>
<feature type="binding site" description="in other chain" evidence="6">
    <location>
        <position position="169"/>
    </location>
    <ligand>
        <name>Fe cation</name>
        <dbReference type="ChEBI" id="CHEBI:24875"/>
        <note>ligand shared between two adjacent protomers</note>
    </ligand>
</feature>
<evidence type="ECO:0000256" key="5">
    <source>
        <dbReference type="ARBA" id="ARBA00023027"/>
    </source>
</evidence>
<evidence type="ECO:0000256" key="6">
    <source>
        <dbReference type="HAMAP-Rule" id="MF_00304"/>
    </source>
</evidence>
<dbReference type="GO" id="GO:0009229">
    <property type="term" value="P:thiamine diphosphate biosynthetic process"/>
    <property type="evidence" value="ECO:0007669"/>
    <property type="project" value="UniProtKB-UniRule"/>
</dbReference>
<feature type="binding site" description="in other chain" evidence="6">
    <location>
        <position position="126"/>
    </location>
    <ligand>
        <name>NAD(+)</name>
        <dbReference type="ChEBI" id="CHEBI:57540"/>
        <note>ligand shared between two adjacent protomers</note>
    </ligand>
</feature>
<proteinExistence type="inferred from homology"/>
<evidence type="ECO:0000313" key="7">
    <source>
        <dbReference type="EMBL" id="HDY58924.1"/>
    </source>
</evidence>